<dbReference type="Proteomes" id="UP000823618">
    <property type="component" value="Unassembled WGS sequence"/>
</dbReference>
<gene>
    <name evidence="1" type="ORF">IAC13_08140</name>
</gene>
<name>A0A9D9I1F2_9FIRM</name>
<dbReference type="EMBL" id="JADIML010000223">
    <property type="protein sequence ID" value="MBO8463885.1"/>
    <property type="molecule type" value="Genomic_DNA"/>
</dbReference>
<comment type="caution">
    <text evidence="1">The sequence shown here is derived from an EMBL/GenBank/DDBJ whole genome shotgun (WGS) entry which is preliminary data.</text>
</comment>
<dbReference type="AlphaFoldDB" id="A0A9D9I1F2"/>
<evidence type="ECO:0000313" key="2">
    <source>
        <dbReference type="Proteomes" id="UP000823618"/>
    </source>
</evidence>
<reference evidence="1" key="1">
    <citation type="submission" date="2020-10" db="EMBL/GenBank/DDBJ databases">
        <authorList>
            <person name="Gilroy R."/>
        </authorList>
    </citation>
    <scope>NUCLEOTIDE SEQUENCE</scope>
    <source>
        <strain evidence="1">E3-2379</strain>
    </source>
</reference>
<evidence type="ECO:0000313" key="1">
    <source>
        <dbReference type="EMBL" id="MBO8463885.1"/>
    </source>
</evidence>
<organism evidence="1 2">
    <name type="scientific">Candidatus Scybalomonas excrementavium</name>
    <dbReference type="NCBI Taxonomy" id="2840943"/>
    <lineage>
        <taxon>Bacteria</taxon>
        <taxon>Bacillati</taxon>
        <taxon>Bacillota</taxon>
        <taxon>Clostridia</taxon>
        <taxon>Lachnospirales</taxon>
        <taxon>Lachnospiraceae</taxon>
        <taxon>Lachnospiraceae incertae sedis</taxon>
        <taxon>Candidatus Scybalomonas</taxon>
    </lineage>
</organism>
<proteinExistence type="predicted"/>
<protein>
    <submittedName>
        <fullName evidence="1">Uncharacterized protein</fullName>
    </submittedName>
</protein>
<reference evidence="1" key="2">
    <citation type="journal article" date="2021" name="PeerJ">
        <title>Extensive microbial diversity within the chicken gut microbiome revealed by metagenomics and culture.</title>
        <authorList>
            <person name="Gilroy R."/>
            <person name="Ravi A."/>
            <person name="Getino M."/>
            <person name="Pursley I."/>
            <person name="Horton D.L."/>
            <person name="Alikhan N.F."/>
            <person name="Baker D."/>
            <person name="Gharbi K."/>
            <person name="Hall N."/>
            <person name="Watson M."/>
            <person name="Adriaenssens E.M."/>
            <person name="Foster-Nyarko E."/>
            <person name="Jarju S."/>
            <person name="Secka A."/>
            <person name="Antonio M."/>
            <person name="Oren A."/>
            <person name="Chaudhuri R.R."/>
            <person name="La Ragione R."/>
            <person name="Hildebrand F."/>
            <person name="Pallen M.J."/>
        </authorList>
    </citation>
    <scope>NUCLEOTIDE SEQUENCE</scope>
    <source>
        <strain evidence="1">E3-2379</strain>
    </source>
</reference>
<sequence>MMEWISMKKRLKMIGIVVIFVLLMGCESSANSTKKLFVEPMIVYEGVPYKSGYDDSNLIEKLPSGFEKVGKVKGVEEDSFKVPEDGYASEQANQIRGVKEGTIIYGNKKVDGYILTEENGQYVVYSSKDKNDIDYSDFLKGVNTQGQEQMSSNNAISNVVVSKITKKQIEQYETSATQVLFHNRGKEIQQDLFRETKEKKNLLVAVSIEYIQGSVYETAYFAKQEMEYPQLLDYIEEAEDELLEVDQVVIQKGDIIKRFYWELEDNTHKDGTLALTLVFHKVQEEYFLKQKYGNTWIIQAASNLKGEVETKIALQKTRIEADYERQELTEAGRLSDREDGYYYEIEGYEDEKNGFSIQQQSSSSDQFAEWKFMKGLQAEEQLLANPAVCIVHADERLKLNIQYEIVFLRGKILFLSEEKKYETGKIEIAIPN</sequence>
<accession>A0A9D9I1F2</accession>